<comment type="similarity">
    <text evidence="5">Belongs to the HepT RNase toxin family.</text>
</comment>
<dbReference type="RefSeq" id="WP_193808394.1">
    <property type="nucleotide sequence ID" value="NZ_CP087714.1"/>
</dbReference>
<organism evidence="6 7">
    <name type="scientific">Geoglobus acetivorans</name>
    <dbReference type="NCBI Taxonomy" id="565033"/>
    <lineage>
        <taxon>Archaea</taxon>
        <taxon>Methanobacteriati</taxon>
        <taxon>Methanobacteriota</taxon>
        <taxon>Archaeoglobi</taxon>
        <taxon>Archaeoglobales</taxon>
        <taxon>Archaeoglobaceae</taxon>
        <taxon>Geoglobus</taxon>
    </lineage>
</organism>
<sequence length="139" mass="16109">MNEKRVARYLDKLGHMKERIGDVIAWIDEAEEDKKSRLAVYKAFQEAVEAACDLISMSLKDSGYPPKDDYSNFEKWGELADRRISDCLKVANGLRNRLDHHYNGLDDKLALDSMRDIIPCLEEFIQVMGSWLEKKLQTK</sequence>
<keyword evidence="2" id="KW-1277">Toxin-antitoxin system</keyword>
<keyword evidence="4" id="KW-0378">Hydrolase</keyword>
<keyword evidence="7" id="KW-1185">Reference proteome</keyword>
<dbReference type="Pfam" id="PF01934">
    <property type="entry name" value="HepT-like"/>
    <property type="match status" value="1"/>
</dbReference>
<dbReference type="GeneID" id="90449770"/>
<dbReference type="Proteomes" id="UP001492541">
    <property type="component" value="Chromosome"/>
</dbReference>
<proteinExistence type="inferred from homology"/>
<dbReference type="InterPro" id="IPR008201">
    <property type="entry name" value="HepT-like"/>
</dbReference>
<dbReference type="Gene3D" id="1.20.120.580">
    <property type="entry name" value="bsu32300-like"/>
    <property type="match status" value="1"/>
</dbReference>
<evidence type="ECO:0000256" key="2">
    <source>
        <dbReference type="ARBA" id="ARBA00022649"/>
    </source>
</evidence>
<keyword evidence="1" id="KW-0597">Phosphoprotein</keyword>
<evidence type="ECO:0000313" key="7">
    <source>
        <dbReference type="Proteomes" id="UP001492541"/>
    </source>
</evidence>
<keyword evidence="3" id="KW-0540">Nuclease</keyword>
<accession>A0ABZ3H1M8</accession>
<name>A0ABZ3H1M8_GEOAI</name>
<dbReference type="EMBL" id="CP087714">
    <property type="protein sequence ID" value="XAT63332.1"/>
    <property type="molecule type" value="Genomic_DNA"/>
</dbReference>
<evidence type="ECO:0000256" key="1">
    <source>
        <dbReference type="ARBA" id="ARBA00022553"/>
    </source>
</evidence>
<reference evidence="6 7" key="1">
    <citation type="submission" date="2021-11" db="EMBL/GenBank/DDBJ databases">
        <title>Whole genome of Geoglobus acetivorans.</title>
        <authorList>
            <person name="Liu D."/>
        </authorList>
    </citation>
    <scope>NUCLEOTIDE SEQUENCE [LARGE SCALE GENOMIC DNA]</scope>
    <source>
        <strain evidence="6 7">SBH6</strain>
    </source>
</reference>
<gene>
    <name evidence="6" type="ORF">LPQ35_08720</name>
</gene>
<evidence type="ECO:0000313" key="6">
    <source>
        <dbReference type="EMBL" id="XAT63332.1"/>
    </source>
</evidence>
<dbReference type="InterPro" id="IPR037038">
    <property type="entry name" value="HepT-like_sf"/>
</dbReference>
<evidence type="ECO:0000256" key="3">
    <source>
        <dbReference type="ARBA" id="ARBA00022722"/>
    </source>
</evidence>
<evidence type="ECO:0000256" key="4">
    <source>
        <dbReference type="ARBA" id="ARBA00022801"/>
    </source>
</evidence>
<protein>
    <submittedName>
        <fullName evidence="6">DUF86 domain-containing protein</fullName>
    </submittedName>
</protein>
<evidence type="ECO:0000256" key="5">
    <source>
        <dbReference type="ARBA" id="ARBA00024207"/>
    </source>
</evidence>